<reference evidence="3" key="1">
    <citation type="submission" date="2016-08" db="EMBL/GenBank/DDBJ databases">
        <authorList>
            <person name="Varghese N."/>
            <person name="Submissions Spin"/>
        </authorList>
    </citation>
    <scope>NUCLEOTIDE SEQUENCE [LARGE SCALE GENOMIC DNA]</scope>
    <source>
        <strain evidence="3">R-53094</strain>
    </source>
</reference>
<dbReference type="AlphaFoldDB" id="A0A1C3Z3T7"/>
<dbReference type="Proteomes" id="UP000199268">
    <property type="component" value="Unassembled WGS sequence"/>
</dbReference>
<dbReference type="RefSeq" id="WP_240005837.1">
    <property type="nucleotide sequence ID" value="NZ_BJEE01000002.1"/>
</dbReference>
<dbReference type="STRING" id="1505725.GA0061074_101293"/>
<protein>
    <submittedName>
        <fullName evidence="2">Uncharacterized protein YpbB</fullName>
    </submittedName>
</protein>
<dbReference type="InterPro" id="IPR029491">
    <property type="entry name" value="Helicase_HTH"/>
</dbReference>
<keyword evidence="3" id="KW-1185">Reference proteome</keyword>
<organism evidence="2 3">
    <name type="scientific">Weissella bombi</name>
    <dbReference type="NCBI Taxonomy" id="1505725"/>
    <lineage>
        <taxon>Bacteria</taxon>
        <taxon>Bacillati</taxon>
        <taxon>Bacillota</taxon>
        <taxon>Bacilli</taxon>
        <taxon>Lactobacillales</taxon>
        <taxon>Lactobacillaceae</taxon>
        <taxon>Weissella</taxon>
    </lineage>
</organism>
<dbReference type="EMBL" id="FMAO01000001">
    <property type="protein sequence ID" value="SCB77077.1"/>
    <property type="molecule type" value="Genomic_DNA"/>
</dbReference>
<feature type="domain" description="Helicase Helix-turn-helix" evidence="1">
    <location>
        <begin position="256"/>
        <end position="318"/>
    </location>
</feature>
<dbReference type="Pfam" id="PF14493">
    <property type="entry name" value="HTH_40"/>
    <property type="match status" value="1"/>
</dbReference>
<gene>
    <name evidence="2" type="ORF">GA0061074_101293</name>
</gene>
<evidence type="ECO:0000313" key="2">
    <source>
        <dbReference type="EMBL" id="SCB77077.1"/>
    </source>
</evidence>
<accession>A0A1C3Z3T7</accession>
<name>A0A1C3Z3T7_9LACO</name>
<evidence type="ECO:0000313" key="3">
    <source>
        <dbReference type="Proteomes" id="UP000199268"/>
    </source>
</evidence>
<sequence length="358" mass="41992">MATEFLITLFSSVQARRQRVIFGLLKRRLTVSTEYWGLRYNLLVYVGLLPHLDKNAFDQEIARFVNQGLLVEVGTDTNQFLLTQKGVVAKQVYQDKHYQIKYMNMATQPLANVRDFQQAFWLANQVVSEASYHNNRYYPLQVDLQTKNLVKRWYKQVSKEGVIDEWVTGITEFLQLLPPITANQLVATWVGHQTPGLNLTQLGLPVTWSEMDFYLWELDLFAYWQRQLTKCRDNQQALVRLWQLTQRQSLVSPGIQTTLQQIKQGMSMNAISEHRHLKIGTVREHLLTAAIRLPKEEFPYHLFLTSDVVTYLAQHLEGDIDEWRFTDIRTSDNPLEFFLFRLYEIYLTKNEVSEHATN</sequence>
<proteinExistence type="predicted"/>
<evidence type="ECO:0000259" key="1">
    <source>
        <dbReference type="Pfam" id="PF14493"/>
    </source>
</evidence>